<dbReference type="GO" id="GO:0045892">
    <property type="term" value="P:negative regulation of DNA-templated transcription"/>
    <property type="evidence" value="ECO:0007669"/>
    <property type="project" value="TreeGrafter"/>
</dbReference>
<evidence type="ECO:0000313" key="6">
    <source>
        <dbReference type="EMBL" id="BAC19104.1"/>
    </source>
</evidence>
<keyword evidence="2" id="KW-0238">DNA-binding</keyword>
<dbReference type="EMBL" id="BA000035">
    <property type="protein sequence ID" value="BAC19104.1"/>
    <property type="molecule type" value="Genomic_DNA"/>
</dbReference>
<name>Q8FN54_COREF</name>
<evidence type="ECO:0000256" key="3">
    <source>
        <dbReference type="ARBA" id="ARBA00023163"/>
    </source>
</evidence>
<dbReference type="PROSITE" id="PS51077">
    <property type="entry name" value="HTH_ICLR"/>
    <property type="match status" value="1"/>
</dbReference>
<evidence type="ECO:0000313" key="7">
    <source>
        <dbReference type="Proteomes" id="UP000001409"/>
    </source>
</evidence>
<dbReference type="PROSITE" id="PS51078">
    <property type="entry name" value="ICLR_ED"/>
    <property type="match status" value="1"/>
</dbReference>
<dbReference type="eggNOG" id="COG1414">
    <property type="taxonomic scope" value="Bacteria"/>
</dbReference>
<keyword evidence="3" id="KW-0804">Transcription</keyword>
<dbReference type="Pfam" id="PF09339">
    <property type="entry name" value="HTH_IclR"/>
    <property type="match status" value="1"/>
</dbReference>
<keyword evidence="1" id="KW-0805">Transcription regulation</keyword>
<feature type="domain" description="HTH iclR-type" evidence="4">
    <location>
        <begin position="23"/>
        <end position="83"/>
    </location>
</feature>
<evidence type="ECO:0000256" key="2">
    <source>
        <dbReference type="ARBA" id="ARBA00023125"/>
    </source>
</evidence>
<protein>
    <submittedName>
        <fullName evidence="6">Putative transcription regulator</fullName>
    </submittedName>
</protein>
<dbReference type="Gene3D" id="1.10.10.10">
    <property type="entry name" value="Winged helix-like DNA-binding domain superfamily/Winged helix DNA-binding domain"/>
    <property type="match status" value="1"/>
</dbReference>
<sequence length="269" mass="29079">MHKSSLSEQKGVDRMIQTSPDFVQSFARGLSVIRSFSADSPSQSLSEVATATGLSRATARRFLHTLVDLGYAVTNGTQFQLTPRVLELGTSYLSALTLPAIAQPRLEALSREVGESSSMSVLDGTDIIYVSRVPVRRIMTVSITLGTRFPAYATSMGRVLLAGLDPEEMESILTRTPPVQLTARALSPEMIRDEIEATRQRGWSLVDQELEPGLRSLAAPVTNAHGEVVAAINISTQSASNSVEDVRREFLPHLLDTARAISADLAATI</sequence>
<reference evidence="6 7" key="1">
    <citation type="journal article" date="2003" name="Genome Res.">
        <title>Comparative complete genome sequence analysis of the amino acid replacements responsible for the thermostability of Corynebacterium efficiens.</title>
        <authorList>
            <person name="Nishio Y."/>
            <person name="Nakamura Y."/>
            <person name="Kawarabayasi Y."/>
            <person name="Usuda Y."/>
            <person name="Kimura E."/>
            <person name="Sugimoto S."/>
            <person name="Matsui K."/>
            <person name="Yamagishi A."/>
            <person name="Kikuchi H."/>
            <person name="Ikeo K."/>
            <person name="Gojobori T."/>
        </authorList>
    </citation>
    <scope>NUCLEOTIDE SEQUENCE [LARGE SCALE GENOMIC DNA]</scope>
    <source>
        <strain evidence="7">DSM 44549 / YS-314 / AJ 12310 / JCM 11189 / NBRC 100395</strain>
    </source>
</reference>
<dbReference type="GO" id="GO:0045893">
    <property type="term" value="P:positive regulation of DNA-templated transcription"/>
    <property type="evidence" value="ECO:0007669"/>
    <property type="project" value="InterPro"/>
</dbReference>
<dbReference type="InterPro" id="IPR005471">
    <property type="entry name" value="Tscrpt_reg_IclR_N"/>
</dbReference>
<dbReference type="GO" id="GO:0003700">
    <property type="term" value="F:DNA-binding transcription factor activity"/>
    <property type="evidence" value="ECO:0007669"/>
    <property type="project" value="TreeGrafter"/>
</dbReference>
<accession>Q8FN54</accession>
<dbReference type="STRING" id="196164.gene:10742725"/>
<dbReference type="Pfam" id="PF01614">
    <property type="entry name" value="IclR_C"/>
    <property type="match status" value="1"/>
</dbReference>
<dbReference type="InterPro" id="IPR036390">
    <property type="entry name" value="WH_DNA-bd_sf"/>
</dbReference>
<keyword evidence="7" id="KW-1185">Reference proteome</keyword>
<dbReference type="SUPFAM" id="SSF46785">
    <property type="entry name" value="Winged helix' DNA-binding domain"/>
    <property type="match status" value="1"/>
</dbReference>
<dbReference type="Gene3D" id="3.30.450.40">
    <property type="match status" value="1"/>
</dbReference>
<dbReference type="PANTHER" id="PTHR30136:SF34">
    <property type="entry name" value="TRANSCRIPTIONAL REGULATOR"/>
    <property type="match status" value="1"/>
</dbReference>
<dbReference type="InterPro" id="IPR012794">
    <property type="entry name" value="PcaR_PcaU"/>
</dbReference>
<dbReference type="KEGG" id="cef:CE2294"/>
<dbReference type="HOGENOM" id="CLU_062618_0_1_11"/>
<dbReference type="Proteomes" id="UP000001409">
    <property type="component" value="Chromosome"/>
</dbReference>
<dbReference type="InterPro" id="IPR014757">
    <property type="entry name" value="Tscrpt_reg_IclR_C"/>
</dbReference>
<evidence type="ECO:0000256" key="1">
    <source>
        <dbReference type="ARBA" id="ARBA00023015"/>
    </source>
</evidence>
<dbReference type="InterPro" id="IPR029016">
    <property type="entry name" value="GAF-like_dom_sf"/>
</dbReference>
<dbReference type="PANTHER" id="PTHR30136">
    <property type="entry name" value="HELIX-TURN-HELIX TRANSCRIPTIONAL REGULATOR, ICLR FAMILY"/>
    <property type="match status" value="1"/>
</dbReference>
<organism evidence="6 7">
    <name type="scientific">Corynebacterium efficiens (strain DSM 44549 / YS-314 / AJ 12310 / JCM 11189 / NBRC 100395)</name>
    <dbReference type="NCBI Taxonomy" id="196164"/>
    <lineage>
        <taxon>Bacteria</taxon>
        <taxon>Bacillati</taxon>
        <taxon>Actinomycetota</taxon>
        <taxon>Actinomycetes</taxon>
        <taxon>Mycobacteriales</taxon>
        <taxon>Corynebacteriaceae</taxon>
        <taxon>Corynebacterium</taxon>
    </lineage>
</organism>
<dbReference type="SMART" id="SM00346">
    <property type="entry name" value="HTH_ICLR"/>
    <property type="match status" value="1"/>
</dbReference>
<dbReference type="InterPro" id="IPR036388">
    <property type="entry name" value="WH-like_DNA-bd_sf"/>
</dbReference>
<dbReference type="GO" id="GO:0003677">
    <property type="term" value="F:DNA binding"/>
    <property type="evidence" value="ECO:0007669"/>
    <property type="project" value="UniProtKB-KW"/>
</dbReference>
<dbReference type="NCBIfam" id="TIGR02431">
    <property type="entry name" value="pcaR_pcaU"/>
    <property type="match status" value="1"/>
</dbReference>
<evidence type="ECO:0000259" key="5">
    <source>
        <dbReference type="PROSITE" id="PS51078"/>
    </source>
</evidence>
<evidence type="ECO:0000259" key="4">
    <source>
        <dbReference type="PROSITE" id="PS51077"/>
    </source>
</evidence>
<feature type="domain" description="IclR-ED" evidence="5">
    <location>
        <begin position="84"/>
        <end position="267"/>
    </location>
</feature>
<dbReference type="InterPro" id="IPR050707">
    <property type="entry name" value="HTH_MetabolicPath_Reg"/>
</dbReference>
<dbReference type="AlphaFoldDB" id="Q8FN54"/>
<dbReference type="GO" id="GO:0046278">
    <property type="term" value="P:3,4-dihydroxybenzoate metabolic process"/>
    <property type="evidence" value="ECO:0007669"/>
    <property type="project" value="InterPro"/>
</dbReference>
<dbReference type="SUPFAM" id="SSF55781">
    <property type="entry name" value="GAF domain-like"/>
    <property type="match status" value="1"/>
</dbReference>
<proteinExistence type="predicted"/>